<organism evidence="2 3">
    <name type="scientific">Niastella populi</name>
    <dbReference type="NCBI Taxonomy" id="550983"/>
    <lineage>
        <taxon>Bacteria</taxon>
        <taxon>Pseudomonadati</taxon>
        <taxon>Bacteroidota</taxon>
        <taxon>Chitinophagia</taxon>
        <taxon>Chitinophagales</taxon>
        <taxon>Chitinophagaceae</taxon>
        <taxon>Niastella</taxon>
    </lineage>
</organism>
<dbReference type="Gene3D" id="2.60.40.10">
    <property type="entry name" value="Immunoglobulins"/>
    <property type="match status" value="1"/>
</dbReference>
<evidence type="ECO:0000313" key="2">
    <source>
        <dbReference type="EMBL" id="OQP54441.1"/>
    </source>
</evidence>
<proteinExistence type="predicted"/>
<dbReference type="EMBL" id="LWBP01000207">
    <property type="protein sequence ID" value="OQP54441.1"/>
    <property type="molecule type" value="Genomic_DNA"/>
</dbReference>
<dbReference type="STRING" id="550983.A4R26_27585"/>
<accession>A0A1V9F840</accession>
<feature type="compositionally biased region" description="Polar residues" evidence="1">
    <location>
        <begin position="1"/>
        <end position="11"/>
    </location>
</feature>
<dbReference type="InterPro" id="IPR013783">
    <property type="entry name" value="Ig-like_fold"/>
</dbReference>
<evidence type="ECO:0000256" key="1">
    <source>
        <dbReference type="SAM" id="MobiDB-lite"/>
    </source>
</evidence>
<evidence type="ECO:0008006" key="4">
    <source>
        <dbReference type="Google" id="ProtNLM"/>
    </source>
</evidence>
<keyword evidence="3" id="KW-1185">Reference proteome</keyword>
<sequence length="764" mass="80424">MPSKTFSQSGDIDQIRNGPASNPSKNFWDSYDNPMHVNGNAGASNAHYVEGHSISYRSLITGVTVNLQYEYVIEYDTKHSGRMAIDYLTHFQRLLPHQQFGHTAEVINPRIVESGNTEYLMGMVDSNTFPIPAPFQSDANTPVAGMPQNSFNALPANDKLFTIYNGEITSITYVNQGSLTASGTEAKTSVKIRFTAHKDSVMLAWGGHIASQFDWGFLNPTTPRSAAGISGSPYHMRQVSMNTFPGLVNISGVGNQDRSLSANAVIPPPTCSISPAQLACPETASLLFSYTGGTSNSTFLWSVNAGNSAGAVISGSATGASVTIVPSGTDFIPGGTFNLTLNVTANGITEICTLSPAGTIQNVQVTASASPTSINLATGNTSQLTASATPAPNTLYAFAWTQDPTTGGSLSATNISNPVFTATEAGTYRFIVTATQIAAPNCSAKDTVDITVTSAAAPCFISGPDPVCPNTTNTYKYDPDGDGTADPIPANFTLTWSFETNSNNAVLNAPLNTNTVTVTAGALCETSYRLKLLLVSTSGLIKDSCFKTVNVNVDAPLSLTCPADTALDCGASTDPATSTGEPTVADNGCGIKVFYTDVITRTWTAIDACGNKQTCTQTITVDTCITVNSIPANNSARMITTAPVTQNAGPVTTNTVKSQITKTPVISPAAASLNTGSKELQIQAFPNPFSSMVNFRFVSPVTGRAVLEVYNTQGQRVGIVFDGKVDAGAVKSVQFNTRLTNQALVYKLKVGDKTVRGTILELRR</sequence>
<protein>
    <recommendedName>
        <fullName evidence="4">HYR domain-containing protein</fullName>
    </recommendedName>
</protein>
<comment type="caution">
    <text evidence="2">The sequence shown here is derived from an EMBL/GenBank/DDBJ whole genome shotgun (WGS) entry which is preliminary data.</text>
</comment>
<dbReference type="AlphaFoldDB" id="A0A1V9F840"/>
<dbReference type="Proteomes" id="UP000192276">
    <property type="component" value="Unassembled WGS sequence"/>
</dbReference>
<name>A0A1V9F840_9BACT</name>
<evidence type="ECO:0000313" key="3">
    <source>
        <dbReference type="Proteomes" id="UP000192276"/>
    </source>
</evidence>
<gene>
    <name evidence="2" type="ORF">A4R26_27585</name>
</gene>
<feature type="region of interest" description="Disordered" evidence="1">
    <location>
        <begin position="1"/>
        <end position="31"/>
    </location>
</feature>
<dbReference type="OrthoDB" id="655428at2"/>
<reference evidence="3" key="1">
    <citation type="submission" date="2016-04" db="EMBL/GenBank/DDBJ databases">
        <authorList>
            <person name="Chen L."/>
            <person name="Zhuang W."/>
            <person name="Wang G."/>
        </authorList>
    </citation>
    <scope>NUCLEOTIDE SEQUENCE [LARGE SCALE GENOMIC DNA]</scope>
    <source>
        <strain evidence="3">208</strain>
    </source>
</reference>